<keyword evidence="7" id="KW-0229">DNA integration</keyword>
<dbReference type="GO" id="GO:0006310">
    <property type="term" value="P:DNA recombination"/>
    <property type="evidence" value="ECO:0007669"/>
    <property type="project" value="UniProtKB-KW"/>
</dbReference>
<dbReference type="GO" id="GO:0003676">
    <property type="term" value="F:nucleic acid binding"/>
    <property type="evidence" value="ECO:0007669"/>
    <property type="project" value="InterPro"/>
</dbReference>
<keyword evidence="2" id="KW-0540">Nuclease</keyword>
<proteinExistence type="predicted"/>
<keyword evidence="5" id="KW-0378">Hydrolase</keyword>
<dbReference type="GO" id="GO:0003964">
    <property type="term" value="F:RNA-directed DNA polymerase activity"/>
    <property type="evidence" value="ECO:0007669"/>
    <property type="project" value="UniProtKB-KW"/>
</dbReference>
<dbReference type="GO" id="GO:0046872">
    <property type="term" value="F:metal ion binding"/>
    <property type="evidence" value="ECO:0007669"/>
    <property type="project" value="UniProtKB-KW"/>
</dbReference>
<evidence type="ECO:0000256" key="5">
    <source>
        <dbReference type="ARBA" id="ARBA00022801"/>
    </source>
</evidence>
<comment type="caution">
    <text evidence="11">The sequence shown here is derived from an EMBL/GenBank/DDBJ whole genome shotgun (WGS) entry which is preliminary data.</text>
</comment>
<evidence type="ECO:0000256" key="10">
    <source>
        <dbReference type="ARBA" id="ARBA00023172"/>
    </source>
</evidence>
<dbReference type="PANTHER" id="PTHR42648">
    <property type="entry name" value="TRANSPOSASE, PUTATIVE-RELATED"/>
    <property type="match status" value="1"/>
</dbReference>
<keyword evidence="12" id="KW-1185">Reference proteome</keyword>
<keyword evidence="9" id="KW-0808">Transferase</keyword>
<accession>A0A0L6V2B5</accession>
<organism evidence="11 12">
    <name type="scientific">Puccinia sorghi</name>
    <dbReference type="NCBI Taxonomy" id="27349"/>
    <lineage>
        <taxon>Eukaryota</taxon>
        <taxon>Fungi</taxon>
        <taxon>Dikarya</taxon>
        <taxon>Basidiomycota</taxon>
        <taxon>Pucciniomycotina</taxon>
        <taxon>Pucciniomycetes</taxon>
        <taxon>Pucciniales</taxon>
        <taxon>Pucciniaceae</taxon>
        <taxon>Puccinia</taxon>
    </lineage>
</organism>
<dbReference type="SUPFAM" id="SSF53098">
    <property type="entry name" value="Ribonuclease H-like"/>
    <property type="match status" value="1"/>
</dbReference>
<evidence type="ECO:0000256" key="9">
    <source>
        <dbReference type="ARBA" id="ARBA00022932"/>
    </source>
</evidence>
<evidence type="ECO:0000313" key="11">
    <source>
        <dbReference type="EMBL" id="KNZ54652.1"/>
    </source>
</evidence>
<keyword evidence="1" id="KW-0548">Nucleotidyltransferase</keyword>
<dbReference type="GO" id="GO:0004519">
    <property type="term" value="F:endonuclease activity"/>
    <property type="evidence" value="ECO:0007669"/>
    <property type="project" value="UniProtKB-KW"/>
</dbReference>
<dbReference type="GO" id="GO:0016787">
    <property type="term" value="F:hydrolase activity"/>
    <property type="evidence" value="ECO:0007669"/>
    <property type="project" value="UniProtKB-KW"/>
</dbReference>
<evidence type="ECO:0000256" key="2">
    <source>
        <dbReference type="ARBA" id="ARBA00022722"/>
    </source>
</evidence>
<evidence type="ECO:0000313" key="12">
    <source>
        <dbReference type="Proteomes" id="UP000037035"/>
    </source>
</evidence>
<evidence type="ECO:0000256" key="8">
    <source>
        <dbReference type="ARBA" id="ARBA00022918"/>
    </source>
</evidence>
<keyword evidence="6" id="KW-0460">Magnesium</keyword>
<keyword evidence="10" id="KW-0233">DNA recombination</keyword>
<evidence type="ECO:0000256" key="4">
    <source>
        <dbReference type="ARBA" id="ARBA00022759"/>
    </source>
</evidence>
<evidence type="ECO:0000256" key="7">
    <source>
        <dbReference type="ARBA" id="ARBA00022908"/>
    </source>
</evidence>
<dbReference type="AlphaFoldDB" id="A0A0L6V2B5"/>
<dbReference type="GO" id="GO:0015074">
    <property type="term" value="P:DNA integration"/>
    <property type="evidence" value="ECO:0007669"/>
    <property type="project" value="UniProtKB-KW"/>
</dbReference>
<evidence type="ECO:0000256" key="6">
    <source>
        <dbReference type="ARBA" id="ARBA00022842"/>
    </source>
</evidence>
<dbReference type="PANTHER" id="PTHR42648:SF11">
    <property type="entry name" value="TRANSPOSON TY4-P GAG-POL POLYPROTEIN"/>
    <property type="match status" value="1"/>
</dbReference>
<keyword evidence="3" id="KW-0479">Metal-binding</keyword>
<evidence type="ECO:0000256" key="1">
    <source>
        <dbReference type="ARBA" id="ARBA00022695"/>
    </source>
</evidence>
<dbReference type="VEuPathDB" id="FungiDB:VP01_2890g1"/>
<keyword evidence="8" id="KW-0695">RNA-directed DNA polymerase</keyword>
<dbReference type="Gene3D" id="3.30.420.10">
    <property type="entry name" value="Ribonuclease H-like superfamily/Ribonuclease H"/>
    <property type="match status" value="1"/>
</dbReference>
<reference evidence="11 12" key="1">
    <citation type="submission" date="2015-08" db="EMBL/GenBank/DDBJ databases">
        <title>Next Generation Sequencing and Analysis of the Genome of Puccinia sorghi L Schw, the Causal Agent of Maize Common Rust.</title>
        <authorList>
            <person name="Rochi L."/>
            <person name="Burguener G."/>
            <person name="Darino M."/>
            <person name="Turjanski A."/>
            <person name="Kreff E."/>
            <person name="Dieguez M.J."/>
            <person name="Sacco F."/>
        </authorList>
    </citation>
    <scope>NUCLEOTIDE SEQUENCE [LARGE SCALE GENOMIC DNA]</scope>
    <source>
        <strain evidence="11 12">RO10H11247</strain>
    </source>
</reference>
<dbReference type="InterPro" id="IPR039537">
    <property type="entry name" value="Retrotran_Ty1/copia-like"/>
</dbReference>
<evidence type="ECO:0008006" key="13">
    <source>
        <dbReference type="Google" id="ProtNLM"/>
    </source>
</evidence>
<protein>
    <recommendedName>
        <fullName evidence="13">Integrase catalytic domain-containing protein</fullName>
    </recommendedName>
</protein>
<name>A0A0L6V2B5_9BASI</name>
<dbReference type="InterPro" id="IPR036397">
    <property type="entry name" value="RNaseH_sf"/>
</dbReference>
<evidence type="ECO:0000256" key="3">
    <source>
        <dbReference type="ARBA" id="ARBA00022723"/>
    </source>
</evidence>
<keyword evidence="4" id="KW-0255">Endonuclease</keyword>
<sequence>MVTLRIVSCEACAVSKITWGSFHPFHSGENQPFEELHMDLVGPIALLSCEGHKYFLTIVDSCTNFCSAIPIKHKSKVAGVTSQAVGFEAKRIGYDPMDTSLNRRLSRKIVRTSVRFETTICQPVSGNWEESGFGGRVQVWRGGGQKVEVEGGDE</sequence>
<keyword evidence="9" id="KW-0239">DNA-directed DNA polymerase</keyword>
<dbReference type="OrthoDB" id="775972at2759"/>
<dbReference type="InterPro" id="IPR012337">
    <property type="entry name" value="RNaseH-like_sf"/>
</dbReference>
<dbReference type="GO" id="GO:0003887">
    <property type="term" value="F:DNA-directed DNA polymerase activity"/>
    <property type="evidence" value="ECO:0007669"/>
    <property type="project" value="UniProtKB-KW"/>
</dbReference>
<dbReference type="Proteomes" id="UP000037035">
    <property type="component" value="Unassembled WGS sequence"/>
</dbReference>
<gene>
    <name evidence="11" type="ORF">VP01_2890g1</name>
</gene>
<dbReference type="EMBL" id="LAVV01007824">
    <property type="protein sequence ID" value="KNZ54652.1"/>
    <property type="molecule type" value="Genomic_DNA"/>
</dbReference>